<evidence type="ECO:0000313" key="2">
    <source>
        <dbReference type="EMBL" id="KAH7034558.1"/>
    </source>
</evidence>
<organism evidence="2 3">
    <name type="scientific">Microdochium trichocladiopsis</name>
    <dbReference type="NCBI Taxonomy" id="1682393"/>
    <lineage>
        <taxon>Eukaryota</taxon>
        <taxon>Fungi</taxon>
        <taxon>Dikarya</taxon>
        <taxon>Ascomycota</taxon>
        <taxon>Pezizomycotina</taxon>
        <taxon>Sordariomycetes</taxon>
        <taxon>Xylariomycetidae</taxon>
        <taxon>Xylariales</taxon>
        <taxon>Microdochiaceae</taxon>
        <taxon>Microdochium</taxon>
    </lineage>
</organism>
<keyword evidence="3" id="KW-1185">Reference proteome</keyword>
<comment type="caution">
    <text evidence="2">The sequence shown here is derived from an EMBL/GenBank/DDBJ whole genome shotgun (WGS) entry which is preliminary data.</text>
</comment>
<dbReference type="GeneID" id="70191330"/>
<evidence type="ECO:0000313" key="3">
    <source>
        <dbReference type="Proteomes" id="UP000756346"/>
    </source>
</evidence>
<dbReference type="Proteomes" id="UP000756346">
    <property type="component" value="Unassembled WGS sequence"/>
</dbReference>
<evidence type="ECO:0000256" key="1">
    <source>
        <dbReference type="SAM" id="MobiDB-lite"/>
    </source>
</evidence>
<name>A0A9P9BQ67_9PEZI</name>
<protein>
    <submittedName>
        <fullName evidence="2">Uncharacterized protein</fullName>
    </submittedName>
</protein>
<dbReference type="RefSeq" id="XP_046014651.1">
    <property type="nucleotide sequence ID" value="XM_046161784.1"/>
</dbReference>
<sequence length="196" mass="21666">MFPRRRRPLLGAAVLVGASKSAARHEVQKQTVMDAQREVEIQREVEARRRQEVEQERRTQRAVDEAMKKAATDNQNLQQSAPAMVPPPAQQVYNTQPAMPIQTQDRGHLMTTPGQPYIPVTNAAPNRQPEQLMRAPSPQVPAYLSGSLSQDGRPKSAQGISSTAPALDSNARYCTQCGFACKLSDRFCRQCGAKQV</sequence>
<dbReference type="OrthoDB" id="4161192at2759"/>
<accession>A0A9P9BQ67</accession>
<gene>
    <name evidence="2" type="ORF">B0I36DRAFT_405013</name>
</gene>
<reference evidence="2" key="1">
    <citation type="journal article" date="2021" name="Nat. Commun.">
        <title>Genetic determinants of endophytism in the Arabidopsis root mycobiome.</title>
        <authorList>
            <person name="Mesny F."/>
            <person name="Miyauchi S."/>
            <person name="Thiergart T."/>
            <person name="Pickel B."/>
            <person name="Atanasova L."/>
            <person name="Karlsson M."/>
            <person name="Huettel B."/>
            <person name="Barry K.W."/>
            <person name="Haridas S."/>
            <person name="Chen C."/>
            <person name="Bauer D."/>
            <person name="Andreopoulos W."/>
            <person name="Pangilinan J."/>
            <person name="LaButti K."/>
            <person name="Riley R."/>
            <person name="Lipzen A."/>
            <person name="Clum A."/>
            <person name="Drula E."/>
            <person name="Henrissat B."/>
            <person name="Kohler A."/>
            <person name="Grigoriev I.V."/>
            <person name="Martin F.M."/>
            <person name="Hacquard S."/>
        </authorList>
    </citation>
    <scope>NUCLEOTIDE SEQUENCE</scope>
    <source>
        <strain evidence="2">MPI-CAGE-CH-0230</strain>
    </source>
</reference>
<dbReference type="EMBL" id="JAGTJQ010000003">
    <property type="protein sequence ID" value="KAH7034558.1"/>
    <property type="molecule type" value="Genomic_DNA"/>
</dbReference>
<dbReference type="AlphaFoldDB" id="A0A9P9BQ67"/>
<proteinExistence type="predicted"/>
<feature type="region of interest" description="Disordered" evidence="1">
    <location>
        <begin position="44"/>
        <end position="64"/>
    </location>
</feature>